<evidence type="ECO:0000259" key="8">
    <source>
        <dbReference type="PROSITE" id="PS50835"/>
    </source>
</evidence>
<keyword evidence="2" id="KW-0964">Secreted</keyword>
<dbReference type="Pfam" id="PF13927">
    <property type="entry name" value="Ig_3"/>
    <property type="match status" value="1"/>
</dbReference>
<reference evidence="10" key="1">
    <citation type="submission" date="2025-08" db="UniProtKB">
        <authorList>
            <consortium name="RefSeq"/>
        </authorList>
    </citation>
    <scope>IDENTIFICATION</scope>
</reference>
<dbReference type="InterPro" id="IPR044925">
    <property type="entry name" value="His-Me_finger_sf"/>
</dbReference>
<dbReference type="SUPFAM" id="SSF53300">
    <property type="entry name" value="vWA-like"/>
    <property type="match status" value="1"/>
</dbReference>
<feature type="domain" description="Ig-like" evidence="8">
    <location>
        <begin position="425"/>
        <end position="510"/>
    </location>
</feature>
<dbReference type="InterPro" id="IPR044929">
    <property type="entry name" value="DNA/RNA_non-sp_Endonuclease_sf"/>
</dbReference>
<dbReference type="InterPro" id="IPR003598">
    <property type="entry name" value="Ig_sub2"/>
</dbReference>
<evidence type="ECO:0000256" key="6">
    <source>
        <dbReference type="ARBA" id="ARBA00023319"/>
    </source>
</evidence>
<evidence type="ECO:0000313" key="10">
    <source>
        <dbReference type="RefSeq" id="XP_052744751.1"/>
    </source>
</evidence>
<dbReference type="Pfam" id="PF01223">
    <property type="entry name" value="Endonuclease_NS"/>
    <property type="match status" value="1"/>
</dbReference>
<keyword evidence="9" id="KW-1185">Reference proteome</keyword>
<keyword evidence="6" id="KW-0393">Immunoglobulin domain</keyword>
<feature type="domain" description="Ig-like" evidence="8">
    <location>
        <begin position="791"/>
        <end position="881"/>
    </location>
</feature>
<dbReference type="InterPro" id="IPR050958">
    <property type="entry name" value="Cell_Adh-Cytoskel_Orgn"/>
</dbReference>
<evidence type="ECO:0000256" key="3">
    <source>
        <dbReference type="ARBA" id="ARBA00022729"/>
    </source>
</evidence>
<dbReference type="RefSeq" id="XP_052744751.1">
    <property type="nucleotide sequence ID" value="XM_052888791.1"/>
</dbReference>
<dbReference type="Pfam" id="PF07679">
    <property type="entry name" value="I-set"/>
    <property type="match status" value="5"/>
</dbReference>
<feature type="domain" description="Ig-like" evidence="8">
    <location>
        <begin position="612"/>
        <end position="697"/>
    </location>
</feature>
<feature type="chain" id="PRO_5047040221" evidence="7">
    <location>
        <begin position="22"/>
        <end position="1504"/>
    </location>
</feature>
<dbReference type="SUPFAM" id="SSF48726">
    <property type="entry name" value="Immunoglobulin"/>
    <property type="match status" value="8"/>
</dbReference>
<dbReference type="InterPro" id="IPR036465">
    <property type="entry name" value="vWFA_dom_sf"/>
</dbReference>
<dbReference type="InterPro" id="IPR013098">
    <property type="entry name" value="Ig_I-set"/>
</dbReference>
<dbReference type="PANTHER" id="PTHR45080">
    <property type="entry name" value="CONTACTIN 5"/>
    <property type="match status" value="1"/>
</dbReference>
<feature type="domain" description="Ig-like" evidence="8">
    <location>
        <begin position="979"/>
        <end position="1050"/>
    </location>
</feature>
<protein>
    <submittedName>
        <fullName evidence="10">Hemicentin-1</fullName>
    </submittedName>
</protein>
<dbReference type="InterPro" id="IPR007110">
    <property type="entry name" value="Ig-like_dom"/>
</dbReference>
<feature type="domain" description="Ig-like" evidence="8">
    <location>
        <begin position="885"/>
        <end position="973"/>
    </location>
</feature>
<feature type="signal peptide" evidence="7">
    <location>
        <begin position="1"/>
        <end position="21"/>
    </location>
</feature>
<evidence type="ECO:0000313" key="9">
    <source>
        <dbReference type="Proteomes" id="UP001652582"/>
    </source>
</evidence>
<dbReference type="Gene3D" id="3.40.570.10">
    <property type="entry name" value="Extracellular Endonuclease, subunit A"/>
    <property type="match status" value="1"/>
</dbReference>
<gene>
    <name evidence="10" type="primary">LOC112051490</name>
</gene>
<feature type="domain" description="Ig-like" evidence="8">
    <location>
        <begin position="1076"/>
        <end position="1144"/>
    </location>
</feature>
<evidence type="ECO:0000256" key="2">
    <source>
        <dbReference type="ARBA" id="ARBA00022525"/>
    </source>
</evidence>
<dbReference type="PANTHER" id="PTHR45080:SF8">
    <property type="entry name" value="IG-LIKE DOMAIN-CONTAINING PROTEIN"/>
    <property type="match status" value="1"/>
</dbReference>
<name>A0ABM3M0E4_BICAN</name>
<evidence type="ECO:0000256" key="4">
    <source>
        <dbReference type="ARBA" id="ARBA00023157"/>
    </source>
</evidence>
<dbReference type="SUPFAM" id="SSF54060">
    <property type="entry name" value="His-Me finger endonucleases"/>
    <property type="match status" value="1"/>
</dbReference>
<dbReference type="Proteomes" id="UP001652582">
    <property type="component" value="Chromosome 23"/>
</dbReference>
<dbReference type="SMART" id="SM00408">
    <property type="entry name" value="IGc2"/>
    <property type="match status" value="6"/>
</dbReference>
<dbReference type="SMART" id="SM00409">
    <property type="entry name" value="IG"/>
    <property type="match status" value="7"/>
</dbReference>
<dbReference type="InterPro" id="IPR056861">
    <property type="entry name" value="HMCN1-like_VWA"/>
</dbReference>
<dbReference type="InterPro" id="IPR036179">
    <property type="entry name" value="Ig-like_dom_sf"/>
</dbReference>
<dbReference type="Pfam" id="PF23560">
    <property type="entry name" value="GBD_Hemicentin"/>
    <property type="match status" value="1"/>
</dbReference>
<keyword evidence="5" id="KW-0325">Glycoprotein</keyword>
<dbReference type="InterPro" id="IPR013783">
    <property type="entry name" value="Ig-like_fold"/>
</dbReference>
<dbReference type="InterPro" id="IPR003599">
    <property type="entry name" value="Ig_sub"/>
</dbReference>
<dbReference type="SMART" id="SM00892">
    <property type="entry name" value="Endonuclease_NS"/>
    <property type="match status" value="1"/>
</dbReference>
<comment type="subcellular location">
    <subcellularLocation>
        <location evidence="1">Secreted</location>
    </subcellularLocation>
</comment>
<dbReference type="InterPro" id="IPR056475">
    <property type="entry name" value="GBD_Hemicentin/VWA7"/>
</dbReference>
<organism evidence="9 10">
    <name type="scientific">Bicyclus anynana</name>
    <name type="common">Squinting bush brown butterfly</name>
    <dbReference type="NCBI Taxonomy" id="110368"/>
    <lineage>
        <taxon>Eukaryota</taxon>
        <taxon>Metazoa</taxon>
        <taxon>Ecdysozoa</taxon>
        <taxon>Arthropoda</taxon>
        <taxon>Hexapoda</taxon>
        <taxon>Insecta</taxon>
        <taxon>Pterygota</taxon>
        <taxon>Neoptera</taxon>
        <taxon>Endopterygota</taxon>
        <taxon>Lepidoptera</taxon>
        <taxon>Glossata</taxon>
        <taxon>Ditrysia</taxon>
        <taxon>Papilionoidea</taxon>
        <taxon>Nymphalidae</taxon>
        <taxon>Satyrinae</taxon>
        <taxon>Satyrini</taxon>
        <taxon>Mycalesina</taxon>
        <taxon>Bicyclus</taxon>
    </lineage>
</organism>
<dbReference type="CDD" id="cd00096">
    <property type="entry name" value="Ig"/>
    <property type="match status" value="2"/>
</dbReference>
<evidence type="ECO:0000256" key="1">
    <source>
        <dbReference type="ARBA" id="ARBA00004613"/>
    </source>
</evidence>
<keyword evidence="3 7" id="KW-0732">Signal</keyword>
<proteinExistence type="predicted"/>
<keyword evidence="4" id="KW-1015">Disulfide bond</keyword>
<dbReference type="PROSITE" id="PS50835">
    <property type="entry name" value="IG_LIKE"/>
    <property type="match status" value="7"/>
</dbReference>
<evidence type="ECO:0000256" key="5">
    <source>
        <dbReference type="ARBA" id="ARBA00023180"/>
    </source>
</evidence>
<dbReference type="Gene3D" id="3.40.50.410">
    <property type="entry name" value="von Willebrand factor, type A domain"/>
    <property type="match status" value="1"/>
</dbReference>
<evidence type="ECO:0000256" key="7">
    <source>
        <dbReference type="SAM" id="SignalP"/>
    </source>
</evidence>
<accession>A0ABM3M0E4</accession>
<dbReference type="Gene3D" id="2.60.40.10">
    <property type="entry name" value="Immunoglobulins"/>
    <property type="match status" value="8"/>
</dbReference>
<feature type="domain" description="Ig-like" evidence="8">
    <location>
        <begin position="702"/>
        <end position="785"/>
    </location>
</feature>
<dbReference type="GeneID" id="112051490"/>
<sequence length="1504" mass="171003">MIIKKISVLIVFLVLLSNVSGEETKVSLTFVIDNTYSMNEDIEEVKRRTDDVFNAVLNSNISLIDEFIIVTFNDPKTGWNVESATLRVKTNRRDLFKEALHKIKVFGGDDCPEMSMTGIELGLNTSKPHSYLYVFTDADALDYKKYNYVKSLALEKSIQVTFLLTGQCETGIVEKQRYVYNNLATATSGQVFHIKKQEISKIIEYILVNLRNKRTTLLRKCFKNDAECGNKHSFTVDSKLWEIVIALSAPKPIVDDDINVTGPDGTPVEVQQLVSSQNTTIVKLKDEVGKYSISIPNCHDVTVLITASTSISFQYGFSSDKPHCLDETYRKPVQDIKSYLAIELDNKERDVTLKNVELWDIDDEFIVELPLKLIDSDRQLYITETKFSAPHQTFKIAVKGLTESKELITRVSPTTIEYERVTKKPAKVTILGAKKVFVKLDEPLELKCKVYGYPQPLVTWEDKYNNTMNSSISTIALGEYISTLHIDNVIESTIFTCKAKNFIIDADNVTVITKNKFIVIEYPKDVAVIYGKSVELSLKIDAIPPATINWYQGGKEIINIENIEIKTSSDNSVFKIKNAKPKLGGKYYVKVTNGEKNVEYEFNVVVTDAEIPKIDKNIRNYTKDKDSSVDIICRIIKGKPKPAISWSFDRNFQGKFSNLNETTQTIHINRVTQEKVGTYKCKAVNDLGNDTHSMELNVQYRPTVEVKPRRTYDAKNGTKVKLSCLVDGSPIPKVRWLVGDKEIKDDEKYKIYRDHALSFTGSIKDSGSYVCEASNSLGTERRNVTVEFYEPVKIDIPYKTTFDADLRSTLILSCRANGNPKPKVVWWRSPIVNNIPVTPIRVECDENNNVILENIQSNDEGQYFCRADNNYSSQTLTYTVNVPVPVSILKLLQNTIDVVEGDARFQLQCIVWGSPKPTVRWIYNGITITDGGSYEIKNDYTLVVKNVSSKSGGTYSCKAENTGGNDTIEYEVNVHPYPPRDDYATDTTYLLEGNGTHNIPCGTELSEGDLVRWFKDGHLLRTGELTLINVTKADVGHYICRISKSKYSYSYHKRILLGTEAKFVTGGNTIQITFEEGAEAQLDCSATGDPPPKTVWYRKIHRIEGITTSRYSILMNNNNIYNWKNIMCSVSNVFGTIKRYFEIVEEACLMSLEDDFTSRQPILTMGNNKRSWPVFPVSNGSLQMLKHRNFTFFCPDSYISYKNENYGDRMITYCVGDSMFYLEGKAVSASEITCNKSIVPLAKNFNRPCRGSDTTLMAVGFDVGGSFMPVYRVCFDNITKTPLYVEHDIHKSIANMTPKHKAEYTRSSYLTLEYEDIYDCRNQIDPISSYIGKSLKSDEKCCFKRRQLVNPKDVLPGVAQVATYHNLNVVPQWSSCGSENWDEVERRVRMYAINTNGTVKMWTGATSVKHEIPAIYLKDKLNQKLQVPQYIWRVVQGQLAVIHVNVPNLTLSTALSYILCEDICNTIPWMMYEHWRDLDKGFIYCCKLKDFEEAFDYYGYQCFK</sequence>
<dbReference type="Pfam" id="PF25106">
    <property type="entry name" value="VWA_4"/>
    <property type="match status" value="1"/>
</dbReference>
<dbReference type="InterPro" id="IPR001604">
    <property type="entry name" value="Endo_G_ENPP1-like_dom"/>
</dbReference>